<dbReference type="PANTHER" id="PTHR12677">
    <property type="entry name" value="GOLGI APPARATUS MEMBRANE PROTEIN TVP38-RELATED"/>
    <property type="match status" value="1"/>
</dbReference>
<reference evidence="8 9" key="1">
    <citation type="journal article" date="2014" name="Genome Announc.">
        <title>Draft Genome Sequence of the Boron-Tolerant and Moderately Halotolerant Bacterium Gracilibacillus boraciitolerans JCM 21714T.</title>
        <authorList>
            <person name="Ahmed I."/>
            <person name="Oshima K."/>
            <person name="Suda W."/>
            <person name="Kitamura K."/>
            <person name="Iida T."/>
            <person name="Ohmori Y."/>
            <person name="Fujiwara T."/>
            <person name="Hattori M."/>
            <person name="Ohkuma M."/>
        </authorList>
    </citation>
    <scope>NUCLEOTIDE SEQUENCE [LARGE SCALE GENOMIC DNA]</scope>
    <source>
        <strain evidence="8 9">JCM 21714</strain>
    </source>
</reference>
<evidence type="ECO:0000256" key="3">
    <source>
        <dbReference type="ARBA" id="ARBA00022692"/>
    </source>
</evidence>
<keyword evidence="2 6" id="KW-1003">Cell membrane</keyword>
<organism evidence="8 9">
    <name type="scientific">Gracilibacillus boraciitolerans JCM 21714</name>
    <dbReference type="NCBI Taxonomy" id="1298598"/>
    <lineage>
        <taxon>Bacteria</taxon>
        <taxon>Bacillati</taxon>
        <taxon>Bacillota</taxon>
        <taxon>Bacilli</taxon>
        <taxon>Bacillales</taxon>
        <taxon>Bacillaceae</taxon>
        <taxon>Gracilibacillus</taxon>
    </lineage>
</organism>
<comment type="caution">
    <text evidence="8">The sequence shown here is derived from an EMBL/GenBank/DDBJ whole genome shotgun (WGS) entry which is preliminary data.</text>
</comment>
<feature type="transmembrane region" description="Helical" evidence="6">
    <location>
        <begin position="50"/>
        <end position="82"/>
    </location>
</feature>
<evidence type="ECO:0000256" key="1">
    <source>
        <dbReference type="ARBA" id="ARBA00004651"/>
    </source>
</evidence>
<dbReference type="OrthoDB" id="371137at2"/>
<evidence type="ECO:0000256" key="2">
    <source>
        <dbReference type="ARBA" id="ARBA00022475"/>
    </source>
</evidence>
<keyword evidence="4 6" id="KW-1133">Transmembrane helix</keyword>
<feature type="transmembrane region" description="Helical" evidence="6">
    <location>
        <begin position="167"/>
        <end position="190"/>
    </location>
</feature>
<dbReference type="STRING" id="1298598.JCM21714_2224"/>
<feature type="transmembrane region" description="Helical" evidence="6">
    <location>
        <begin position="89"/>
        <end position="106"/>
    </location>
</feature>
<gene>
    <name evidence="8" type="ORF">JCM21714_2224</name>
</gene>
<evidence type="ECO:0000313" key="8">
    <source>
        <dbReference type="EMBL" id="GAE93172.1"/>
    </source>
</evidence>
<sequence>MNKKKIIKLLWHFFTILTLLISVLFIIYGLQQDIFYSERALETFFEKFGIWAPILFIIFQIIQVILPVVPGAIGCLGGILIFGPIYGLIYNYIGICIGSIATYSIARNYGTSFISFLVSKRVRLKYQEWVNHRRFDFLFTLAIFSPIAPDDYLCFLAGTTKMKYLKFISIILVGKPLPITIYSFGLEWIFRQIILWL</sequence>
<proteinExistence type="inferred from homology"/>
<evidence type="ECO:0000256" key="6">
    <source>
        <dbReference type="RuleBase" id="RU366058"/>
    </source>
</evidence>
<feature type="domain" description="VTT" evidence="7">
    <location>
        <begin position="70"/>
        <end position="184"/>
    </location>
</feature>
<dbReference type="AlphaFoldDB" id="W4VIY3"/>
<evidence type="ECO:0000259" key="7">
    <source>
        <dbReference type="Pfam" id="PF09335"/>
    </source>
</evidence>
<dbReference type="GO" id="GO:0005886">
    <property type="term" value="C:plasma membrane"/>
    <property type="evidence" value="ECO:0007669"/>
    <property type="project" value="UniProtKB-SubCell"/>
</dbReference>
<evidence type="ECO:0000256" key="4">
    <source>
        <dbReference type="ARBA" id="ARBA00022989"/>
    </source>
</evidence>
<keyword evidence="5 6" id="KW-0472">Membrane</keyword>
<dbReference type="EMBL" id="BAVS01000010">
    <property type="protein sequence ID" value="GAE93172.1"/>
    <property type="molecule type" value="Genomic_DNA"/>
</dbReference>
<comment type="similarity">
    <text evidence="6">Belongs to the TVP38/TMEM64 family.</text>
</comment>
<dbReference type="InterPro" id="IPR015414">
    <property type="entry name" value="TMEM64"/>
</dbReference>
<keyword evidence="9" id="KW-1185">Reference proteome</keyword>
<evidence type="ECO:0000256" key="5">
    <source>
        <dbReference type="ARBA" id="ARBA00023136"/>
    </source>
</evidence>
<dbReference type="Pfam" id="PF09335">
    <property type="entry name" value="VTT_dom"/>
    <property type="match status" value="1"/>
</dbReference>
<name>W4VIY3_9BACI</name>
<accession>W4VIY3</accession>
<feature type="transmembrane region" description="Helical" evidence="6">
    <location>
        <begin position="137"/>
        <end position="155"/>
    </location>
</feature>
<comment type="subcellular location">
    <subcellularLocation>
        <location evidence="1 6">Cell membrane</location>
        <topology evidence="1 6">Multi-pass membrane protein</topology>
    </subcellularLocation>
</comment>
<keyword evidence="3 6" id="KW-0812">Transmembrane</keyword>
<dbReference type="PANTHER" id="PTHR12677:SF49">
    <property type="entry name" value="TVP38_TMEM64 FAMILY MEMBRANE PROTEIN"/>
    <property type="match status" value="1"/>
</dbReference>
<dbReference type="InterPro" id="IPR032816">
    <property type="entry name" value="VTT_dom"/>
</dbReference>
<dbReference type="Proteomes" id="UP000019102">
    <property type="component" value="Unassembled WGS sequence"/>
</dbReference>
<feature type="transmembrane region" description="Helical" evidence="6">
    <location>
        <begin position="9"/>
        <end position="30"/>
    </location>
</feature>
<evidence type="ECO:0000313" key="9">
    <source>
        <dbReference type="Proteomes" id="UP000019102"/>
    </source>
</evidence>
<protein>
    <recommendedName>
        <fullName evidence="6">TVP38/TMEM64 family membrane protein</fullName>
    </recommendedName>
</protein>
<dbReference type="eggNOG" id="COG0398">
    <property type="taxonomic scope" value="Bacteria"/>
</dbReference>